<gene>
    <name evidence="7" type="ordered locus">MCA2900</name>
</gene>
<dbReference type="HOGENOM" id="CLU_024927_2_1_6"/>
<accession>Q603A7</accession>
<organism evidence="7 8">
    <name type="scientific">Methylococcus capsulatus (strain ATCC 33009 / NCIMB 11132 / Bath)</name>
    <dbReference type="NCBI Taxonomy" id="243233"/>
    <lineage>
        <taxon>Bacteria</taxon>
        <taxon>Pseudomonadati</taxon>
        <taxon>Pseudomonadota</taxon>
        <taxon>Gammaproteobacteria</taxon>
        <taxon>Methylococcales</taxon>
        <taxon>Methylococcaceae</taxon>
        <taxon>Methylococcus</taxon>
    </lineage>
</organism>
<dbReference type="PANTHER" id="PTHR13370">
    <property type="entry name" value="RNA METHYLASE-RELATED"/>
    <property type="match status" value="1"/>
</dbReference>
<dbReference type="InterPro" id="IPR002052">
    <property type="entry name" value="DNA_methylase_N6_adenine_CS"/>
</dbReference>
<dbReference type="GO" id="GO:0032259">
    <property type="term" value="P:methylation"/>
    <property type="evidence" value="ECO:0007669"/>
    <property type="project" value="UniProtKB-KW"/>
</dbReference>
<keyword evidence="2 7" id="KW-0489">Methyltransferase</keyword>
<dbReference type="InterPro" id="IPR002941">
    <property type="entry name" value="DNA_methylase_N4/N6"/>
</dbReference>
<dbReference type="Proteomes" id="UP000006821">
    <property type="component" value="Chromosome"/>
</dbReference>
<dbReference type="InterPro" id="IPR029063">
    <property type="entry name" value="SAM-dependent_MTases_sf"/>
</dbReference>
<dbReference type="GO" id="GO:0005737">
    <property type="term" value="C:cytoplasm"/>
    <property type="evidence" value="ECO:0007669"/>
    <property type="project" value="TreeGrafter"/>
</dbReference>
<dbReference type="PRINTS" id="PR00508">
    <property type="entry name" value="S21N4MTFRASE"/>
</dbReference>
<feature type="compositionally biased region" description="Polar residues" evidence="5">
    <location>
        <begin position="256"/>
        <end position="265"/>
    </location>
</feature>
<evidence type="ECO:0000256" key="5">
    <source>
        <dbReference type="SAM" id="MobiDB-lite"/>
    </source>
</evidence>
<dbReference type="EC" id="2.1.1.-" evidence="4"/>
<keyword evidence="3 7" id="KW-0808">Transferase</keyword>
<dbReference type="GO" id="GO:0003677">
    <property type="term" value="F:DNA binding"/>
    <property type="evidence" value="ECO:0007669"/>
    <property type="project" value="InterPro"/>
</dbReference>
<evidence type="ECO:0000256" key="3">
    <source>
        <dbReference type="ARBA" id="ARBA00022679"/>
    </source>
</evidence>
<evidence type="ECO:0000256" key="2">
    <source>
        <dbReference type="ARBA" id="ARBA00022603"/>
    </source>
</evidence>
<dbReference type="eggNOG" id="COG2189">
    <property type="taxonomic scope" value="Bacteria"/>
</dbReference>
<dbReference type="SUPFAM" id="SSF53335">
    <property type="entry name" value="S-adenosyl-L-methionine-dependent methyltransferases"/>
    <property type="match status" value="1"/>
</dbReference>
<dbReference type="Gene3D" id="3.40.50.150">
    <property type="entry name" value="Vaccinia Virus protein VP39"/>
    <property type="match status" value="1"/>
</dbReference>
<dbReference type="AlphaFoldDB" id="Q603A7"/>
<sequence length="265" mass="28923">MVEFSDGRCRLFQNDFREVASLITPGSVAAVITDPPYGSGGFTVKDRLKSSKTKYVSSDASYQKTLPDIDGDSLHPEAWKELMKAACAVARSVLMNGGVLAMFIDWRNKPQLQEIIHGSGLALRGCVAWDKGNGARPMKNGFKNQAEYLLWATQGPTPTREPPVYLPGVLRHSTLSNGKVHITQKPLALMEDIVQVCPPGGTVFDMFMGSGTTGVAALKHGRRFIGCESVPEYFDASVRRCREACPEEQTGRPESPSANPAQSYR</sequence>
<feature type="region of interest" description="Disordered" evidence="5">
    <location>
        <begin position="244"/>
        <end position="265"/>
    </location>
</feature>
<evidence type="ECO:0000256" key="1">
    <source>
        <dbReference type="ARBA" id="ARBA00006594"/>
    </source>
</evidence>
<dbReference type="PROSITE" id="PS00092">
    <property type="entry name" value="N6_MTASE"/>
    <property type="match status" value="1"/>
</dbReference>
<dbReference type="Pfam" id="PF01555">
    <property type="entry name" value="N6_N4_Mtase"/>
    <property type="match status" value="1"/>
</dbReference>
<evidence type="ECO:0000313" key="7">
    <source>
        <dbReference type="EMBL" id="AAU91024.1"/>
    </source>
</evidence>
<proteinExistence type="inferred from homology"/>
<name>Q603A7_METCA</name>
<dbReference type="GO" id="GO:0008170">
    <property type="term" value="F:N-methyltransferase activity"/>
    <property type="evidence" value="ECO:0007669"/>
    <property type="project" value="InterPro"/>
</dbReference>
<dbReference type="eggNOG" id="COG0863">
    <property type="taxonomic scope" value="Bacteria"/>
</dbReference>
<dbReference type="REBASE" id="11657">
    <property type="entry name" value="M.McaTORF2900P"/>
</dbReference>
<protein>
    <recommendedName>
        <fullName evidence="4">Methyltransferase</fullName>
        <ecNumber evidence="4">2.1.1.-</ecNumber>
    </recommendedName>
</protein>
<comment type="similarity">
    <text evidence="1 4">Belongs to the N(4)/N(6)-methyltransferase family.</text>
</comment>
<reference evidence="7 8" key="1">
    <citation type="journal article" date="2004" name="PLoS Biol.">
        <title>Genomic insights into methanotrophy: the complete genome sequence of Methylococcus capsulatus (Bath).</title>
        <authorList>
            <person name="Ward N.L."/>
            <person name="Larsen O."/>
            <person name="Sakwa J."/>
            <person name="Bruseth L."/>
            <person name="Khouri H.M."/>
            <person name="Durkin A.S."/>
            <person name="Dimitrov G."/>
            <person name="Jiang L."/>
            <person name="Scanlan D."/>
            <person name="Kang K.H."/>
            <person name="Lewis M.R."/>
            <person name="Nelson K.E."/>
            <person name="Methe B.A."/>
            <person name="Wu M."/>
            <person name="Heidelberg J.F."/>
            <person name="Paulsen I.T."/>
            <person name="Fouts D.E."/>
            <person name="Ravel J."/>
            <person name="Tettelin H."/>
            <person name="Ren Q."/>
            <person name="Read T.D."/>
            <person name="DeBoy R.T."/>
            <person name="Seshadri R."/>
            <person name="Salzberg S.L."/>
            <person name="Jensen H.B."/>
            <person name="Birkeland N.K."/>
            <person name="Nelson W.C."/>
            <person name="Dodson R.J."/>
            <person name="Grindhaug S.H."/>
            <person name="Holt I.E."/>
            <person name="Eidhammer I."/>
            <person name="Jonasen I."/>
            <person name="Vanaken S."/>
            <person name="Utterback T.R."/>
            <person name="Feldblyum T.V."/>
            <person name="Fraser C.M."/>
            <person name="Lillehaug J.R."/>
            <person name="Eisen J.A."/>
        </authorList>
    </citation>
    <scope>NUCLEOTIDE SEQUENCE [LARGE SCALE GENOMIC DNA]</scope>
    <source>
        <strain evidence="8">ATCC 33009 / NCIMB 11132 / Bath</strain>
    </source>
</reference>
<evidence type="ECO:0000256" key="4">
    <source>
        <dbReference type="RuleBase" id="RU362026"/>
    </source>
</evidence>
<dbReference type="KEGG" id="mca:MCA2900"/>
<evidence type="ECO:0000259" key="6">
    <source>
        <dbReference type="Pfam" id="PF01555"/>
    </source>
</evidence>
<dbReference type="GO" id="GO:0009007">
    <property type="term" value="F:site-specific DNA-methyltransferase (adenine-specific) activity"/>
    <property type="evidence" value="ECO:0007669"/>
    <property type="project" value="TreeGrafter"/>
</dbReference>
<dbReference type="InterPro" id="IPR001091">
    <property type="entry name" value="RM_Methyltransferase"/>
</dbReference>
<feature type="domain" description="DNA methylase N-4/N-6" evidence="6">
    <location>
        <begin position="28"/>
        <end position="237"/>
    </location>
</feature>
<evidence type="ECO:0000313" key="8">
    <source>
        <dbReference type="Proteomes" id="UP000006821"/>
    </source>
</evidence>
<dbReference type="PANTHER" id="PTHR13370:SF3">
    <property type="entry name" value="TRNA (GUANINE(10)-N2)-METHYLTRANSFERASE HOMOLOG"/>
    <property type="match status" value="1"/>
</dbReference>
<dbReference type="EMBL" id="AE017282">
    <property type="protein sequence ID" value="AAU91024.1"/>
    <property type="molecule type" value="Genomic_DNA"/>
</dbReference>
<dbReference type="STRING" id="243233.MCA2900"/>